<keyword evidence="2" id="KW-1185">Reference proteome</keyword>
<comment type="caution">
    <text evidence="1">The sequence shown here is derived from an EMBL/GenBank/DDBJ whole genome shotgun (WGS) entry which is preliminary data.</text>
</comment>
<name>A0A8S1LZF4_9CILI</name>
<sequence length="354" mass="42081">MITKFIMFKMDQSELNTIKQIVQLTDGYIILGEEIVEQKFKSMTIALNNQQFQYFRIENGNCIFEKPYKIGQGLSIISNIVANEKFIVALISRQGNRSLIQFNPKEQTNFPLIPNLQYKQYQIDCESKFQLVSFKDRIILIELHKSENCLYLEFLSHPNPLSAQMQCKIGQYVQIKQIYNNANQILIIIDEDFYMFDGSKEIIKINQQIPSQFKIKFVIEIQNQQLLILKDRLDKFYKFSDFRCDSDYCFTLKCKELLNGQINIETQKKQSINISKFKGEFYIWISSIYQCKDEDSKVLYINTFKLNNQLQAQFIENYKFWKSQSISFLFKDEFINEYILFKNEQQTIKGIYIS</sequence>
<accession>A0A8S1LZF4</accession>
<proteinExistence type="predicted"/>
<dbReference type="OrthoDB" id="294624at2759"/>
<organism evidence="1 2">
    <name type="scientific">Paramecium sonneborni</name>
    <dbReference type="NCBI Taxonomy" id="65129"/>
    <lineage>
        <taxon>Eukaryota</taxon>
        <taxon>Sar</taxon>
        <taxon>Alveolata</taxon>
        <taxon>Ciliophora</taxon>
        <taxon>Intramacronucleata</taxon>
        <taxon>Oligohymenophorea</taxon>
        <taxon>Peniculida</taxon>
        <taxon>Parameciidae</taxon>
        <taxon>Paramecium</taxon>
    </lineage>
</organism>
<evidence type="ECO:0000313" key="2">
    <source>
        <dbReference type="Proteomes" id="UP000692954"/>
    </source>
</evidence>
<dbReference type="Proteomes" id="UP000692954">
    <property type="component" value="Unassembled WGS sequence"/>
</dbReference>
<dbReference type="AlphaFoldDB" id="A0A8S1LZF4"/>
<gene>
    <name evidence="1" type="ORF">PSON_ATCC_30995.1.T0280184</name>
</gene>
<evidence type="ECO:0000313" key="1">
    <source>
        <dbReference type="EMBL" id="CAD8071662.1"/>
    </source>
</evidence>
<protein>
    <submittedName>
        <fullName evidence="1">Uncharacterized protein</fullName>
    </submittedName>
</protein>
<reference evidence="1" key="1">
    <citation type="submission" date="2021-01" db="EMBL/GenBank/DDBJ databases">
        <authorList>
            <consortium name="Genoscope - CEA"/>
            <person name="William W."/>
        </authorList>
    </citation>
    <scope>NUCLEOTIDE SEQUENCE</scope>
</reference>
<dbReference type="EMBL" id="CAJJDN010000028">
    <property type="protein sequence ID" value="CAD8071662.1"/>
    <property type="molecule type" value="Genomic_DNA"/>
</dbReference>